<evidence type="ECO:0000313" key="1">
    <source>
        <dbReference type="EMBL" id="CAB4853033.1"/>
    </source>
</evidence>
<dbReference type="EMBL" id="CAFBIY010000190">
    <property type="protein sequence ID" value="CAB4853033.1"/>
    <property type="molecule type" value="Genomic_DNA"/>
</dbReference>
<gene>
    <name evidence="1" type="ORF">UFOPK3267_02557</name>
</gene>
<protein>
    <submittedName>
        <fullName evidence="1">Unannotated protein</fullName>
    </submittedName>
</protein>
<reference evidence="1" key="1">
    <citation type="submission" date="2020-05" db="EMBL/GenBank/DDBJ databases">
        <authorList>
            <person name="Chiriac C."/>
            <person name="Salcher M."/>
            <person name="Ghai R."/>
            <person name="Kavagutti S V."/>
        </authorList>
    </citation>
    <scope>NUCLEOTIDE SEQUENCE</scope>
</reference>
<sequence>MILGVDASDERGHRRERVQWVFAHHLTVAVVVQRAHPRVIHRSQNPSEYRPGEVLVVFQHDADTQLLRQRGDRAQVADRPLDHIGQRRSVLRVRAQRVRTALGRHVQHPGHVLGAGVGGVQLQTQAVVAGGSTHVAEMVRRCAAQIAKALAVGRHVHAGEPSPSHVGEEREHVVPGGGTVAQVIAQRVAVHVQRDRFHRRPHLLNSWISAASARWYSAASVGCDSANRCARHRQ</sequence>
<accession>A0A6J7CBZ1</accession>
<name>A0A6J7CBZ1_9ZZZZ</name>
<organism evidence="1">
    <name type="scientific">freshwater metagenome</name>
    <dbReference type="NCBI Taxonomy" id="449393"/>
    <lineage>
        <taxon>unclassified sequences</taxon>
        <taxon>metagenomes</taxon>
        <taxon>ecological metagenomes</taxon>
    </lineage>
</organism>
<dbReference type="AlphaFoldDB" id="A0A6J7CBZ1"/>
<proteinExistence type="predicted"/>